<reference evidence="3 4" key="1">
    <citation type="submission" date="2021-08" db="EMBL/GenBank/DDBJ databases">
        <title>Draft genome sequence of Spirulina subsalsa with high tolerance to salinity and hype-accumulation of phycocyanin.</title>
        <authorList>
            <person name="Pei H."/>
            <person name="Jiang L."/>
        </authorList>
    </citation>
    <scope>NUCLEOTIDE SEQUENCE [LARGE SCALE GENOMIC DNA]</scope>
    <source>
        <strain evidence="3 4">FACHB-351</strain>
    </source>
</reference>
<keyword evidence="3" id="KW-0540">Nuclease</keyword>
<accession>A0ABT3KZY9</accession>
<gene>
    <name evidence="3" type="ORF">K4A83_00815</name>
</gene>
<dbReference type="InterPro" id="IPR008538">
    <property type="entry name" value="Uma2"/>
</dbReference>
<dbReference type="PANTHER" id="PTHR33352:SF2">
    <property type="entry name" value="SLL0995 PROTEIN"/>
    <property type="match status" value="1"/>
</dbReference>
<feature type="compositionally biased region" description="Basic and acidic residues" evidence="1">
    <location>
        <begin position="220"/>
        <end position="235"/>
    </location>
</feature>
<proteinExistence type="predicted"/>
<comment type="caution">
    <text evidence="3">The sequence shown here is derived from an EMBL/GenBank/DDBJ whole genome shotgun (WGS) entry which is preliminary data.</text>
</comment>
<organism evidence="3 4">
    <name type="scientific">Spirulina subsalsa FACHB-351</name>
    <dbReference type="NCBI Taxonomy" id="234711"/>
    <lineage>
        <taxon>Bacteria</taxon>
        <taxon>Bacillati</taxon>
        <taxon>Cyanobacteriota</taxon>
        <taxon>Cyanophyceae</taxon>
        <taxon>Spirulinales</taxon>
        <taxon>Spirulinaceae</taxon>
        <taxon>Spirulina</taxon>
    </lineage>
</organism>
<dbReference type="SUPFAM" id="SSF52980">
    <property type="entry name" value="Restriction endonuclease-like"/>
    <property type="match status" value="1"/>
</dbReference>
<dbReference type="EMBL" id="JAIHOM010000002">
    <property type="protein sequence ID" value="MCW6034820.1"/>
    <property type="molecule type" value="Genomic_DNA"/>
</dbReference>
<keyword evidence="3" id="KW-0378">Hydrolase</keyword>
<evidence type="ECO:0000259" key="2">
    <source>
        <dbReference type="Pfam" id="PF05685"/>
    </source>
</evidence>
<feature type="domain" description="Putative restriction endonuclease" evidence="2">
    <location>
        <begin position="36"/>
        <end position="143"/>
    </location>
</feature>
<name>A0ABT3KZY9_9CYAN</name>
<evidence type="ECO:0000256" key="1">
    <source>
        <dbReference type="SAM" id="MobiDB-lite"/>
    </source>
</evidence>
<dbReference type="RefSeq" id="WP_265262475.1">
    <property type="nucleotide sequence ID" value="NZ_JAIHOM010000002.1"/>
</dbReference>
<dbReference type="Pfam" id="PF05685">
    <property type="entry name" value="Uma2"/>
    <property type="match status" value="1"/>
</dbReference>
<dbReference type="InterPro" id="IPR012296">
    <property type="entry name" value="Nuclease_put_TT1808"/>
</dbReference>
<dbReference type="CDD" id="cd06260">
    <property type="entry name" value="DUF820-like"/>
    <property type="match status" value="1"/>
</dbReference>
<keyword evidence="4" id="KW-1185">Reference proteome</keyword>
<feature type="region of interest" description="Disordered" evidence="1">
    <location>
        <begin position="194"/>
        <end position="235"/>
    </location>
</feature>
<dbReference type="InterPro" id="IPR011335">
    <property type="entry name" value="Restrct_endonuc-II-like"/>
</dbReference>
<feature type="compositionally biased region" description="Basic and acidic residues" evidence="1">
    <location>
        <begin position="194"/>
        <end position="212"/>
    </location>
</feature>
<evidence type="ECO:0000313" key="3">
    <source>
        <dbReference type="EMBL" id="MCW6034820.1"/>
    </source>
</evidence>
<evidence type="ECO:0000313" key="4">
    <source>
        <dbReference type="Proteomes" id="UP001526426"/>
    </source>
</evidence>
<dbReference type="PANTHER" id="PTHR33352">
    <property type="entry name" value="SLR1095 PROTEIN"/>
    <property type="match status" value="1"/>
</dbReference>
<keyword evidence="3" id="KW-0255">Endonuclease</keyword>
<dbReference type="Proteomes" id="UP001526426">
    <property type="component" value="Unassembled WGS sequence"/>
</dbReference>
<protein>
    <submittedName>
        <fullName evidence="3">Uma2 family endonuclease</fullName>
    </submittedName>
</protein>
<dbReference type="GO" id="GO:0004519">
    <property type="term" value="F:endonuclease activity"/>
    <property type="evidence" value="ECO:0007669"/>
    <property type="project" value="UniProtKB-KW"/>
</dbReference>
<dbReference type="Gene3D" id="3.90.1570.10">
    <property type="entry name" value="tt1808, chain A"/>
    <property type="match status" value="1"/>
</dbReference>
<sequence length="262" mass="30896">MLQDLLNNTDIEYPESDGQPMADNTLQFRWIVTIKENLEICFAHQPHVFVAGDLLWYPVQGQNRICQAPDVLVVFGRPKGERGSYKQWEEDNIPPQVVFEVLSPSNHPLEMQNKLLFYQKHGVQEYYMYSPHRNQLAGALRRGDLLESIEQMDGWISPLLNIRFQLLPDTLEIYTASGRKFLTPVELNEVREQERQRAEQERQRAEQERQRAEQAMQELEQEKQRTEQEKLRADTALEELSQERQRYQALLEQLKARGIEMD</sequence>